<dbReference type="EMBL" id="SRYR01000010">
    <property type="protein sequence ID" value="TGY40945.1"/>
    <property type="molecule type" value="Genomic_DNA"/>
</dbReference>
<dbReference type="AlphaFoldDB" id="A0A4S2DGQ7"/>
<dbReference type="GO" id="GO:0016020">
    <property type="term" value="C:membrane"/>
    <property type="evidence" value="ECO:0007669"/>
    <property type="project" value="InterPro"/>
</dbReference>
<evidence type="ECO:0000313" key="3">
    <source>
        <dbReference type="Proteomes" id="UP000306888"/>
    </source>
</evidence>
<feature type="domain" description="FMN-binding" evidence="1">
    <location>
        <begin position="58"/>
        <end position="128"/>
    </location>
</feature>
<dbReference type="RefSeq" id="WP_136007834.1">
    <property type="nucleotide sequence ID" value="NZ_SRYR01000010.1"/>
</dbReference>
<evidence type="ECO:0000313" key="2">
    <source>
        <dbReference type="EMBL" id="TGY40945.1"/>
    </source>
</evidence>
<dbReference type="OrthoDB" id="307864at2"/>
<proteinExistence type="predicted"/>
<reference evidence="2 3" key="1">
    <citation type="submission" date="2019-04" db="EMBL/GenBank/DDBJ databases">
        <title>Microbes associate with the intestines of laboratory mice.</title>
        <authorList>
            <person name="Navarre W."/>
            <person name="Wong E."/>
            <person name="Huang K."/>
            <person name="Tropini C."/>
            <person name="Ng K."/>
            <person name="Yu B."/>
        </authorList>
    </citation>
    <scope>NUCLEOTIDE SEQUENCE [LARGE SCALE GENOMIC DNA]</scope>
    <source>
        <strain evidence="2 3">NM50_B9-20</strain>
    </source>
</reference>
<dbReference type="Proteomes" id="UP000306888">
    <property type="component" value="Unassembled WGS sequence"/>
</dbReference>
<protein>
    <submittedName>
        <fullName evidence="2">FMN-binding protein</fullName>
    </submittedName>
</protein>
<sequence>MKKIFKVLISLLLILVLIFVSGIFYLTRGLKEGEHITINSINLSNLSDGVYLGEFKEGRWSNTLNVIVKDYKITEIILKDDVKFPMPNLSDELFSNVIKSQNTTVDTISGATVTSKAYLKSIENALNN</sequence>
<evidence type="ECO:0000259" key="1">
    <source>
        <dbReference type="SMART" id="SM00900"/>
    </source>
</evidence>
<organism evidence="2 3">
    <name type="scientific">Clostridium sartagoforme</name>
    <dbReference type="NCBI Taxonomy" id="84031"/>
    <lineage>
        <taxon>Bacteria</taxon>
        <taxon>Bacillati</taxon>
        <taxon>Bacillota</taxon>
        <taxon>Clostridia</taxon>
        <taxon>Eubacteriales</taxon>
        <taxon>Clostridiaceae</taxon>
        <taxon>Clostridium</taxon>
    </lineage>
</organism>
<gene>
    <name evidence="2" type="ORF">E5347_13895</name>
</gene>
<name>A0A4S2DGQ7_9CLOT</name>
<dbReference type="SMART" id="SM00900">
    <property type="entry name" value="FMN_bind"/>
    <property type="match status" value="1"/>
</dbReference>
<comment type="caution">
    <text evidence="2">The sequence shown here is derived from an EMBL/GenBank/DDBJ whole genome shotgun (WGS) entry which is preliminary data.</text>
</comment>
<keyword evidence="3" id="KW-1185">Reference proteome</keyword>
<dbReference type="Pfam" id="PF04205">
    <property type="entry name" value="FMN_bind"/>
    <property type="match status" value="1"/>
</dbReference>
<dbReference type="GO" id="GO:0010181">
    <property type="term" value="F:FMN binding"/>
    <property type="evidence" value="ECO:0007669"/>
    <property type="project" value="InterPro"/>
</dbReference>
<dbReference type="InterPro" id="IPR007329">
    <property type="entry name" value="FMN-bd"/>
</dbReference>
<accession>A0A4S2DGQ7</accession>
<dbReference type="Gene3D" id="3.90.1010.20">
    <property type="match status" value="1"/>
</dbReference>